<evidence type="ECO:0000313" key="2">
    <source>
        <dbReference type="EMBL" id="GEP24651.1"/>
    </source>
</evidence>
<keyword evidence="1" id="KW-0472">Membrane</keyword>
<comment type="caution">
    <text evidence="2">The sequence shown here is derived from an EMBL/GenBank/DDBJ whole genome shotgun (WGS) entry which is preliminary data.</text>
</comment>
<protein>
    <submittedName>
        <fullName evidence="2">Uncharacterized protein</fullName>
    </submittedName>
</protein>
<accession>A0ABQ0XF01</accession>
<proteinExistence type="predicted"/>
<sequence length="137" mass="15688">MRIYQSKQKHHRKWVVIASLTLVLMIIGLWLGNMGYVKLALRWELDQALATKSAKNLHLLKKVSVDPQTYHYLKTATGSKIRRLSDFQGGDQTHGYYAGLVKGKGISVWMVDKDHSAGSWTVLANPEWRIESLQVRR</sequence>
<dbReference type="EMBL" id="BKAB01000044">
    <property type="protein sequence ID" value="GEP24651.1"/>
    <property type="molecule type" value="Genomic_DNA"/>
</dbReference>
<feature type="transmembrane region" description="Helical" evidence="1">
    <location>
        <begin position="12"/>
        <end position="32"/>
    </location>
</feature>
<gene>
    <name evidence="2" type="ORF">LDI01_22440</name>
</gene>
<dbReference type="Proteomes" id="UP000321409">
    <property type="component" value="Unassembled WGS sequence"/>
</dbReference>
<keyword evidence="3" id="KW-1185">Reference proteome</keyword>
<keyword evidence="1" id="KW-1133">Transmembrane helix</keyword>
<dbReference type="RefSeq" id="WP_057864950.1">
    <property type="nucleotide sequence ID" value="NZ_BKAB01000044.1"/>
</dbReference>
<evidence type="ECO:0000313" key="3">
    <source>
        <dbReference type="Proteomes" id="UP000321409"/>
    </source>
</evidence>
<organism evidence="2 3">
    <name type="scientific">Lentilactobacillus diolivorans</name>
    <dbReference type="NCBI Taxonomy" id="179838"/>
    <lineage>
        <taxon>Bacteria</taxon>
        <taxon>Bacillati</taxon>
        <taxon>Bacillota</taxon>
        <taxon>Bacilli</taxon>
        <taxon>Lactobacillales</taxon>
        <taxon>Lactobacillaceae</taxon>
        <taxon>Lentilactobacillus</taxon>
    </lineage>
</organism>
<reference evidence="2 3" key="1">
    <citation type="submission" date="2019-07" db="EMBL/GenBank/DDBJ databases">
        <title>Whole genome shotgun sequence of Lactobacillus diolivorans NBRC 107869.</title>
        <authorList>
            <person name="Hosoyama A."/>
            <person name="Uohara A."/>
            <person name="Ohji S."/>
            <person name="Ichikawa N."/>
        </authorList>
    </citation>
    <scope>NUCLEOTIDE SEQUENCE [LARGE SCALE GENOMIC DNA]</scope>
    <source>
        <strain evidence="2 3">NBRC 107869</strain>
    </source>
</reference>
<name>A0ABQ0XF01_9LACO</name>
<evidence type="ECO:0000256" key="1">
    <source>
        <dbReference type="SAM" id="Phobius"/>
    </source>
</evidence>
<keyword evidence="1" id="KW-0812">Transmembrane</keyword>